<evidence type="ECO:0000313" key="3">
    <source>
        <dbReference type="Proteomes" id="UP000094527"/>
    </source>
</evidence>
<reference evidence="2 3" key="1">
    <citation type="journal article" date="2016" name="Genome Biol. Evol.">
        <title>Gene Family Evolution Reflects Adaptation to Soil Environmental Stressors in the Genome of the Collembolan Orchesella cincta.</title>
        <authorList>
            <person name="Faddeeva-Vakhrusheva A."/>
            <person name="Derks M.F."/>
            <person name="Anvar S.Y."/>
            <person name="Agamennone V."/>
            <person name="Suring W."/>
            <person name="Smit S."/>
            <person name="van Straalen N.M."/>
            <person name="Roelofs D."/>
        </authorList>
    </citation>
    <scope>NUCLEOTIDE SEQUENCE [LARGE SCALE GENOMIC DNA]</scope>
    <source>
        <tissue evidence="2">Mixed pool</tissue>
    </source>
</reference>
<dbReference type="EMBL" id="LJIJ01000505">
    <property type="protein sequence ID" value="ODM96776.1"/>
    <property type="molecule type" value="Genomic_DNA"/>
</dbReference>
<dbReference type="AlphaFoldDB" id="A0A1D2MUV0"/>
<name>A0A1D2MUV0_ORCCI</name>
<feature type="transmembrane region" description="Helical" evidence="1">
    <location>
        <begin position="171"/>
        <end position="191"/>
    </location>
</feature>
<evidence type="ECO:0000313" key="2">
    <source>
        <dbReference type="EMBL" id="ODM96776.1"/>
    </source>
</evidence>
<comment type="caution">
    <text evidence="2">The sequence shown here is derived from an EMBL/GenBank/DDBJ whole genome shotgun (WGS) entry which is preliminary data.</text>
</comment>
<proteinExistence type="predicted"/>
<feature type="transmembrane region" description="Helical" evidence="1">
    <location>
        <begin position="63"/>
        <end position="82"/>
    </location>
</feature>
<evidence type="ECO:0008006" key="4">
    <source>
        <dbReference type="Google" id="ProtNLM"/>
    </source>
</evidence>
<keyword evidence="1" id="KW-0472">Membrane</keyword>
<evidence type="ECO:0000256" key="1">
    <source>
        <dbReference type="SAM" id="Phobius"/>
    </source>
</evidence>
<sequence>MVDRWTDGIRRPPASFHIPTYLKWIILPLALPFTTPLIWGIERHKIFWRPVILFDNGYEYEPIGYFYLYVDNLFLGGLLTGYTRGLFFKPPPQSLQFMVKNRLLFASLLATRVLRRTVAAGLFFEAVERQAELFLADSNLSYGTQATTSTFAGLGALAMVFKVANNPRDNAIISACVLGGYLVGSKIAQMFHRSITPRRRQSGDE</sequence>
<gene>
    <name evidence="2" type="ORF">Ocin01_09919</name>
</gene>
<feature type="transmembrane region" description="Helical" evidence="1">
    <location>
        <begin position="21"/>
        <end position="41"/>
    </location>
</feature>
<keyword evidence="1" id="KW-0812">Transmembrane</keyword>
<protein>
    <recommendedName>
        <fullName evidence="4">Transmembrane protein</fullName>
    </recommendedName>
</protein>
<dbReference type="OMA" id="NTMTIFM"/>
<dbReference type="Proteomes" id="UP000094527">
    <property type="component" value="Unassembled WGS sequence"/>
</dbReference>
<keyword evidence="3" id="KW-1185">Reference proteome</keyword>
<accession>A0A1D2MUV0</accession>
<keyword evidence="1" id="KW-1133">Transmembrane helix</keyword>
<organism evidence="2 3">
    <name type="scientific">Orchesella cincta</name>
    <name type="common">Springtail</name>
    <name type="synonym">Podura cincta</name>
    <dbReference type="NCBI Taxonomy" id="48709"/>
    <lineage>
        <taxon>Eukaryota</taxon>
        <taxon>Metazoa</taxon>
        <taxon>Ecdysozoa</taxon>
        <taxon>Arthropoda</taxon>
        <taxon>Hexapoda</taxon>
        <taxon>Collembola</taxon>
        <taxon>Entomobryomorpha</taxon>
        <taxon>Entomobryoidea</taxon>
        <taxon>Orchesellidae</taxon>
        <taxon>Orchesellinae</taxon>
        <taxon>Orchesella</taxon>
    </lineage>
</organism>